<dbReference type="InterPro" id="IPR050134">
    <property type="entry name" value="NAD-dep_sirtuin_deacylases"/>
</dbReference>
<feature type="active site" description="Proton acceptor" evidence="4">
    <location>
        <position position="128"/>
    </location>
</feature>
<evidence type="ECO:0000256" key="1">
    <source>
        <dbReference type="ARBA" id="ARBA00012928"/>
    </source>
</evidence>
<dbReference type="Pfam" id="PF02146">
    <property type="entry name" value="SIR2"/>
    <property type="match status" value="1"/>
</dbReference>
<dbReference type="AlphaFoldDB" id="A0A0K6I9A8"/>
<dbReference type="CDD" id="cd01407">
    <property type="entry name" value="SIR2-fam"/>
    <property type="match status" value="1"/>
</dbReference>
<evidence type="ECO:0000256" key="3">
    <source>
        <dbReference type="ARBA" id="ARBA00023027"/>
    </source>
</evidence>
<proteinExistence type="predicted"/>
<evidence type="ECO:0000256" key="4">
    <source>
        <dbReference type="PROSITE-ProRule" id="PRU00236"/>
    </source>
</evidence>
<name>A0A0K6I9A8_9HYPH</name>
<gene>
    <name evidence="6" type="ORF">Ga0061067_11454</name>
</gene>
<dbReference type="InterPro" id="IPR003000">
    <property type="entry name" value="Sirtuin"/>
</dbReference>
<keyword evidence="7" id="KW-1185">Reference proteome</keyword>
<keyword evidence="3" id="KW-0520">NAD</keyword>
<dbReference type="SUPFAM" id="SSF52467">
    <property type="entry name" value="DHS-like NAD/FAD-binding domain"/>
    <property type="match status" value="1"/>
</dbReference>
<feature type="binding site" evidence="4">
    <location>
        <position position="139"/>
    </location>
    <ligand>
        <name>Zn(2+)</name>
        <dbReference type="ChEBI" id="CHEBI:29105"/>
    </ligand>
</feature>
<keyword evidence="2" id="KW-0808">Transferase</keyword>
<dbReference type="PANTHER" id="PTHR11085">
    <property type="entry name" value="NAD-DEPENDENT PROTEIN DEACYLASE SIRTUIN-5, MITOCHONDRIAL-RELATED"/>
    <property type="match status" value="1"/>
</dbReference>
<dbReference type="EMBL" id="CYHE01000014">
    <property type="protein sequence ID" value="CUA99699.1"/>
    <property type="molecule type" value="Genomic_DNA"/>
</dbReference>
<feature type="binding site" evidence="4">
    <location>
        <position position="163"/>
    </location>
    <ligand>
        <name>Zn(2+)</name>
        <dbReference type="ChEBI" id="CHEBI:29105"/>
    </ligand>
</feature>
<dbReference type="PROSITE" id="PS50305">
    <property type="entry name" value="SIRTUIN"/>
    <property type="match status" value="1"/>
</dbReference>
<organism evidence="6 7">
    <name type="scientific">Pannonibacter indicus</name>
    <dbReference type="NCBI Taxonomy" id="466044"/>
    <lineage>
        <taxon>Bacteria</taxon>
        <taxon>Pseudomonadati</taxon>
        <taxon>Pseudomonadota</taxon>
        <taxon>Alphaproteobacteria</taxon>
        <taxon>Hyphomicrobiales</taxon>
        <taxon>Stappiaceae</taxon>
        <taxon>Pannonibacter</taxon>
    </lineage>
</organism>
<dbReference type="Proteomes" id="UP000183900">
    <property type="component" value="Unassembled WGS sequence"/>
</dbReference>
<keyword evidence="4" id="KW-0479">Metal-binding</keyword>
<evidence type="ECO:0000256" key="2">
    <source>
        <dbReference type="ARBA" id="ARBA00022679"/>
    </source>
</evidence>
<evidence type="ECO:0000313" key="6">
    <source>
        <dbReference type="EMBL" id="CUA99699.1"/>
    </source>
</evidence>
<dbReference type="Gene3D" id="2.20.28.200">
    <property type="match status" value="1"/>
</dbReference>
<dbReference type="GO" id="GO:0046872">
    <property type="term" value="F:metal ion binding"/>
    <property type="evidence" value="ECO:0007669"/>
    <property type="project" value="UniProtKB-KW"/>
</dbReference>
<keyword evidence="4" id="KW-0862">Zinc</keyword>
<reference evidence="7" key="1">
    <citation type="submission" date="2015-08" db="EMBL/GenBank/DDBJ databases">
        <authorList>
            <person name="Varghese N."/>
        </authorList>
    </citation>
    <scope>NUCLEOTIDE SEQUENCE [LARGE SCALE GENOMIC DNA]</scope>
    <source>
        <strain evidence="7">DSM 23407</strain>
    </source>
</reference>
<feature type="binding site" evidence="4">
    <location>
        <position position="136"/>
    </location>
    <ligand>
        <name>Zn(2+)</name>
        <dbReference type="ChEBI" id="CHEBI:29105"/>
    </ligand>
</feature>
<dbReference type="RefSeq" id="WP_055456778.1">
    <property type="nucleotide sequence ID" value="NZ_CYHE01000014.1"/>
</dbReference>
<feature type="binding site" evidence="4">
    <location>
        <position position="160"/>
    </location>
    <ligand>
        <name>Zn(2+)</name>
        <dbReference type="ChEBI" id="CHEBI:29105"/>
    </ligand>
</feature>
<protein>
    <recommendedName>
        <fullName evidence="1">protein acetyllysine N-acetyltransferase</fullName>
        <ecNumber evidence="1">2.3.1.286</ecNumber>
    </recommendedName>
</protein>
<sequence length="254" mass="27194">MPRQIDDLTAAQAALREVFSGGGRIVVLTGAGISTESGIPDYRSPEGIWSRMAPVQYADFVKDKARRLEDWRRRFIFHGDFTRARPNAAHLALAQEAEAGRLQLVITQNIDGLHQRAGLPEDKLVELHGNGTYAACLSCGQRADLMAQEQLASAGRSPRCAVCGGLLKAAVISFGQSMPEEPWQRAVAASREADVFVVAGSSLQVHPAARLPEIAVEAGAEMMIVNQQPGSLDDLASLLIRTPAAATFDALLPG</sequence>
<dbReference type="PANTHER" id="PTHR11085:SF10">
    <property type="entry name" value="NAD-DEPENDENT PROTEIN DEACYLASE SIRTUIN-5, MITOCHONDRIAL-RELATED"/>
    <property type="match status" value="1"/>
</dbReference>
<dbReference type="InterPro" id="IPR026590">
    <property type="entry name" value="Ssirtuin_cat_dom"/>
</dbReference>
<dbReference type="InterPro" id="IPR029035">
    <property type="entry name" value="DHS-like_NAD/FAD-binding_dom"/>
</dbReference>
<dbReference type="EC" id="2.3.1.286" evidence="1"/>
<dbReference type="Gene3D" id="3.40.50.1220">
    <property type="entry name" value="TPP-binding domain"/>
    <property type="match status" value="1"/>
</dbReference>
<dbReference type="OrthoDB" id="9800582at2"/>
<evidence type="ECO:0000259" key="5">
    <source>
        <dbReference type="PROSITE" id="PS50305"/>
    </source>
</evidence>
<dbReference type="GO" id="GO:0017136">
    <property type="term" value="F:histone deacetylase activity, NAD-dependent"/>
    <property type="evidence" value="ECO:0007669"/>
    <property type="project" value="TreeGrafter"/>
</dbReference>
<dbReference type="GO" id="GO:0070403">
    <property type="term" value="F:NAD+ binding"/>
    <property type="evidence" value="ECO:0007669"/>
    <property type="project" value="InterPro"/>
</dbReference>
<feature type="domain" description="Deacetylase sirtuin-type" evidence="5">
    <location>
        <begin position="1"/>
        <end position="254"/>
    </location>
</feature>
<evidence type="ECO:0000313" key="7">
    <source>
        <dbReference type="Proteomes" id="UP000183900"/>
    </source>
</evidence>
<accession>A0A0K6I9A8</accession>